<evidence type="ECO:0000313" key="12">
    <source>
        <dbReference type="Proteomes" id="UP000095347"/>
    </source>
</evidence>
<dbReference type="PANTHER" id="PTHR32071">
    <property type="entry name" value="TRANSCRIPTIONAL REGULATORY PROTEIN"/>
    <property type="match status" value="1"/>
</dbReference>
<dbReference type="FunFam" id="3.40.50.300:FF:000006">
    <property type="entry name" value="DNA-binding transcriptional regulator NtrC"/>
    <property type="match status" value="1"/>
</dbReference>
<keyword evidence="7" id="KW-0804">Transcription</keyword>
<evidence type="ECO:0000259" key="10">
    <source>
        <dbReference type="PROSITE" id="PS50110"/>
    </source>
</evidence>
<dbReference type="RefSeq" id="WP_069959133.1">
    <property type="nucleotide sequence ID" value="NZ_MCGG01000067.1"/>
</dbReference>
<dbReference type="AlphaFoldDB" id="A0A1E5Q4H7"/>
<dbReference type="InterPro" id="IPR002078">
    <property type="entry name" value="Sigma_54_int"/>
</dbReference>
<comment type="caution">
    <text evidence="11">The sequence shown here is derived from an EMBL/GenBank/DDBJ whole genome shotgun (WGS) entry which is preliminary data.</text>
</comment>
<dbReference type="Pfam" id="PF00072">
    <property type="entry name" value="Response_reg"/>
    <property type="match status" value="1"/>
</dbReference>
<keyword evidence="2" id="KW-0547">Nucleotide-binding</keyword>
<evidence type="ECO:0000256" key="5">
    <source>
        <dbReference type="ARBA" id="ARBA00023015"/>
    </source>
</evidence>
<dbReference type="Gene3D" id="1.10.8.60">
    <property type="match status" value="1"/>
</dbReference>
<feature type="domain" description="Sigma-54 factor interaction" evidence="9">
    <location>
        <begin position="142"/>
        <end position="371"/>
    </location>
</feature>
<keyword evidence="5" id="KW-0805">Transcription regulation</keyword>
<dbReference type="GO" id="GO:0043565">
    <property type="term" value="F:sequence-specific DNA binding"/>
    <property type="evidence" value="ECO:0007669"/>
    <property type="project" value="InterPro"/>
</dbReference>
<keyword evidence="12" id="KW-1185">Reference proteome</keyword>
<dbReference type="Gene3D" id="3.40.50.300">
    <property type="entry name" value="P-loop containing nucleotide triphosphate hydrolases"/>
    <property type="match status" value="1"/>
</dbReference>
<dbReference type="STRING" id="28181.BEN30_00630"/>
<dbReference type="FunFam" id="3.40.50.2300:FF:000018">
    <property type="entry name" value="DNA-binding transcriptional regulator NtrC"/>
    <property type="match status" value="1"/>
</dbReference>
<dbReference type="InterPro" id="IPR011006">
    <property type="entry name" value="CheY-like_superfamily"/>
</dbReference>
<dbReference type="Gene3D" id="1.10.10.60">
    <property type="entry name" value="Homeodomain-like"/>
    <property type="match status" value="1"/>
</dbReference>
<protein>
    <submittedName>
        <fullName evidence="11">Sigma-54-dependent Fis family transcriptional regulator</fullName>
    </submittedName>
</protein>
<dbReference type="InterPro" id="IPR058031">
    <property type="entry name" value="AAA_lid_NorR"/>
</dbReference>
<dbReference type="GO" id="GO:0005524">
    <property type="term" value="F:ATP binding"/>
    <property type="evidence" value="ECO:0007669"/>
    <property type="project" value="UniProtKB-KW"/>
</dbReference>
<dbReference type="SUPFAM" id="SSF52540">
    <property type="entry name" value="P-loop containing nucleoside triphosphate hydrolases"/>
    <property type="match status" value="1"/>
</dbReference>
<feature type="domain" description="Response regulatory" evidence="10">
    <location>
        <begin position="4"/>
        <end position="120"/>
    </location>
</feature>
<keyword evidence="3" id="KW-0067">ATP-binding</keyword>
<feature type="modified residue" description="4-aspartylphosphate" evidence="8">
    <location>
        <position position="53"/>
    </location>
</feature>
<dbReference type="SMART" id="SM00382">
    <property type="entry name" value="AAA"/>
    <property type="match status" value="1"/>
</dbReference>
<evidence type="ECO:0000256" key="6">
    <source>
        <dbReference type="ARBA" id="ARBA00023159"/>
    </source>
</evidence>
<dbReference type="InterPro" id="IPR002197">
    <property type="entry name" value="HTH_Fis"/>
</dbReference>
<name>A0A1E5Q4H7_9PROT</name>
<dbReference type="GO" id="GO:0006355">
    <property type="term" value="P:regulation of DNA-templated transcription"/>
    <property type="evidence" value="ECO:0007669"/>
    <property type="project" value="InterPro"/>
</dbReference>
<dbReference type="SUPFAM" id="SSF46689">
    <property type="entry name" value="Homeodomain-like"/>
    <property type="match status" value="1"/>
</dbReference>
<reference evidence="12" key="1">
    <citation type="submission" date="2016-07" db="EMBL/GenBank/DDBJ databases">
        <authorList>
            <person name="Florea S."/>
            <person name="Webb J.S."/>
            <person name="Jaromczyk J."/>
            <person name="Schardl C.L."/>
        </authorList>
    </citation>
    <scope>NUCLEOTIDE SEQUENCE [LARGE SCALE GENOMIC DNA]</scope>
    <source>
        <strain evidence="12">MV-1</strain>
    </source>
</reference>
<dbReference type="GO" id="GO:0000160">
    <property type="term" value="P:phosphorelay signal transduction system"/>
    <property type="evidence" value="ECO:0007669"/>
    <property type="project" value="UniProtKB-KW"/>
</dbReference>
<keyword evidence="4" id="KW-0902">Two-component regulatory system</keyword>
<dbReference type="InterPro" id="IPR009057">
    <property type="entry name" value="Homeodomain-like_sf"/>
</dbReference>
<dbReference type="InterPro" id="IPR001789">
    <property type="entry name" value="Sig_transdc_resp-reg_receiver"/>
</dbReference>
<evidence type="ECO:0000256" key="7">
    <source>
        <dbReference type="ARBA" id="ARBA00023163"/>
    </source>
</evidence>
<evidence type="ECO:0000259" key="9">
    <source>
        <dbReference type="PROSITE" id="PS50045"/>
    </source>
</evidence>
<dbReference type="PANTHER" id="PTHR32071:SF17">
    <property type="entry name" value="TRANSCRIPTIONAL REGULATOR (NTRC FAMILY)"/>
    <property type="match status" value="1"/>
</dbReference>
<keyword evidence="6" id="KW-0010">Activator</keyword>
<proteinExistence type="predicted"/>
<evidence type="ECO:0000256" key="3">
    <source>
        <dbReference type="ARBA" id="ARBA00022840"/>
    </source>
</evidence>
<dbReference type="SUPFAM" id="SSF52172">
    <property type="entry name" value="CheY-like"/>
    <property type="match status" value="1"/>
</dbReference>
<dbReference type="EMBL" id="MCGG01000067">
    <property type="protein sequence ID" value="OEJ64631.1"/>
    <property type="molecule type" value="Genomic_DNA"/>
</dbReference>
<dbReference type="InterPro" id="IPR003593">
    <property type="entry name" value="AAA+_ATPase"/>
</dbReference>
<dbReference type="InterPro" id="IPR027417">
    <property type="entry name" value="P-loop_NTPase"/>
</dbReference>
<dbReference type="PROSITE" id="PS00688">
    <property type="entry name" value="SIGMA54_INTERACT_3"/>
    <property type="match status" value="1"/>
</dbReference>
<dbReference type="OrthoDB" id="9770562at2"/>
<dbReference type="CDD" id="cd17550">
    <property type="entry name" value="REC_NtrX-like"/>
    <property type="match status" value="1"/>
</dbReference>
<accession>A0A1E5Q4H7</accession>
<dbReference type="Gene3D" id="3.40.50.2300">
    <property type="match status" value="1"/>
</dbReference>
<dbReference type="PROSITE" id="PS50045">
    <property type="entry name" value="SIGMA54_INTERACT_4"/>
    <property type="match status" value="1"/>
</dbReference>
<sequence length="467" mass="51212">MGQDILIVDDEADIRSLVAGILEDEGFKPREAGSDAQAFEMIETRRPSLILLDIWLQGSQMDGLQILAAVKKRHPNLPVVMMSGHGTIETAVKALKDGAYDFIEKPFKSDRMIMVVRRAIEAARLRRENEELRLRTDADDTLVGTSSAISHVRQAIERVAPANSRVLISGPSGCGKEVVARMLHDRSARAAAPFVVVNCATMEPGRLEIELFGTETPAEDNEGGRKVGYFEAAHMGTLFLDEVTDMPLETQGKIVRVLQEQIFERVGGTTKVEVDVRVVASATRSIQDEISAGHFREDLYYRLSVVPIQVPPLKARREDIPMLAAHFIGQASRRSGQPRRVLSEDAIAALQAHDWPGNVRELKNIIERLLIMAPGGTNDPIRAESLPSEVLSGSLAAAGVNGGSEVMGLALKQARETFERDYLHAQITRFDGNISRTAEFVGMERSALHRKLKSLGLGGEDGAKKVE</sequence>
<dbReference type="InterPro" id="IPR025944">
    <property type="entry name" value="Sigma_54_int_dom_CS"/>
</dbReference>
<dbReference type="SMART" id="SM00448">
    <property type="entry name" value="REC"/>
    <property type="match status" value="1"/>
</dbReference>
<evidence type="ECO:0000313" key="11">
    <source>
        <dbReference type="EMBL" id="OEJ64631.1"/>
    </source>
</evidence>
<gene>
    <name evidence="11" type="ORF">BEN30_00630</name>
</gene>
<evidence type="ECO:0000256" key="2">
    <source>
        <dbReference type="ARBA" id="ARBA00022741"/>
    </source>
</evidence>
<dbReference type="Proteomes" id="UP000095347">
    <property type="component" value="Unassembled WGS sequence"/>
</dbReference>
<organism evidence="11 12">
    <name type="scientific">Magnetovibrio blakemorei</name>
    <dbReference type="NCBI Taxonomy" id="28181"/>
    <lineage>
        <taxon>Bacteria</taxon>
        <taxon>Pseudomonadati</taxon>
        <taxon>Pseudomonadota</taxon>
        <taxon>Alphaproteobacteria</taxon>
        <taxon>Rhodospirillales</taxon>
        <taxon>Magnetovibrionaceae</taxon>
        <taxon>Magnetovibrio</taxon>
    </lineage>
</organism>
<evidence type="ECO:0000256" key="4">
    <source>
        <dbReference type="ARBA" id="ARBA00023012"/>
    </source>
</evidence>
<dbReference type="Pfam" id="PF00158">
    <property type="entry name" value="Sigma54_activat"/>
    <property type="match status" value="1"/>
</dbReference>
<dbReference type="PROSITE" id="PS50110">
    <property type="entry name" value="RESPONSE_REGULATORY"/>
    <property type="match status" value="1"/>
</dbReference>
<dbReference type="CDD" id="cd00009">
    <property type="entry name" value="AAA"/>
    <property type="match status" value="1"/>
</dbReference>
<evidence type="ECO:0000256" key="8">
    <source>
        <dbReference type="PROSITE-ProRule" id="PRU00169"/>
    </source>
</evidence>
<dbReference type="Pfam" id="PF02954">
    <property type="entry name" value="HTH_8"/>
    <property type="match status" value="1"/>
</dbReference>
<keyword evidence="1 8" id="KW-0597">Phosphoprotein</keyword>
<dbReference type="Pfam" id="PF25601">
    <property type="entry name" value="AAA_lid_14"/>
    <property type="match status" value="1"/>
</dbReference>
<evidence type="ECO:0000256" key="1">
    <source>
        <dbReference type="ARBA" id="ARBA00022553"/>
    </source>
</evidence>